<gene>
    <name evidence="1" type="ORF">VF00_C0002G0237</name>
</gene>
<organism evidence="1 2">
    <name type="scientific">candidate division Kazan bacterium GW2011_GWB1_52_7</name>
    <dbReference type="NCBI Taxonomy" id="1620414"/>
    <lineage>
        <taxon>Bacteria</taxon>
        <taxon>Bacteria division Kazan-3B-28</taxon>
    </lineage>
</organism>
<reference evidence="1 2" key="1">
    <citation type="journal article" date="2015" name="Nature">
        <title>rRNA introns, odd ribosomes, and small enigmatic genomes across a large radiation of phyla.</title>
        <authorList>
            <person name="Brown C.T."/>
            <person name="Hug L.A."/>
            <person name="Thomas B.C."/>
            <person name="Sharon I."/>
            <person name="Castelle C.J."/>
            <person name="Singh A."/>
            <person name="Wilkins M.J."/>
            <person name="Williams K.H."/>
            <person name="Banfield J.F."/>
        </authorList>
    </citation>
    <scope>NUCLEOTIDE SEQUENCE [LARGE SCALE GENOMIC DNA]</scope>
</reference>
<evidence type="ECO:0000313" key="1">
    <source>
        <dbReference type="EMBL" id="KKW26912.1"/>
    </source>
</evidence>
<accession>A0A0G1ZG85</accession>
<sequence>MVVNLLVLPMNEVIELEPETEALPVMEVAGLRAEIHAKINEAVSLGVFTADEARQWEAGFEACTKIEHMEELVDIIDNFIDSGLEVMDKIDTVLTGDAFTSTERIQWRSEAEWLTFRGMQLLLDRLFEISSSAEQLRHQLVSFLAASRYITHERAEELWGKFHTAEVEQKPKVLDDAVQLELSSMTDYQRLSRATQARIRQLISEGSFSNAETALGTALPKAINLSEYTALRRELDEARIQETRQTIRQAAA</sequence>
<dbReference type="Proteomes" id="UP000034913">
    <property type="component" value="Unassembled WGS sequence"/>
</dbReference>
<evidence type="ECO:0000313" key="2">
    <source>
        <dbReference type="Proteomes" id="UP000034913"/>
    </source>
</evidence>
<protein>
    <submittedName>
        <fullName evidence="1">Uncharacterized protein</fullName>
    </submittedName>
</protein>
<proteinExistence type="predicted"/>
<name>A0A0G1ZG85_UNCK3</name>
<dbReference type="AlphaFoldDB" id="A0A0G1ZG85"/>
<dbReference type="EMBL" id="LCRB01000002">
    <property type="protein sequence ID" value="KKW26912.1"/>
    <property type="molecule type" value="Genomic_DNA"/>
</dbReference>
<comment type="caution">
    <text evidence="1">The sequence shown here is derived from an EMBL/GenBank/DDBJ whole genome shotgun (WGS) entry which is preliminary data.</text>
</comment>